<dbReference type="Proteomes" id="UP000019763">
    <property type="component" value="Unassembled WGS sequence"/>
</dbReference>
<dbReference type="InterPro" id="IPR000426">
    <property type="entry name" value="Proteasome_asu_N"/>
</dbReference>
<organism evidence="5 6">
    <name type="scientific">Gregarina niphandrodes</name>
    <name type="common">Septate eugregarine</name>
    <dbReference type="NCBI Taxonomy" id="110365"/>
    <lineage>
        <taxon>Eukaryota</taxon>
        <taxon>Sar</taxon>
        <taxon>Alveolata</taxon>
        <taxon>Apicomplexa</taxon>
        <taxon>Conoidasida</taxon>
        <taxon>Gregarinasina</taxon>
        <taxon>Eugregarinorida</taxon>
        <taxon>Gregarinidae</taxon>
        <taxon>Gregarina</taxon>
    </lineage>
</organism>
<proteinExistence type="inferred from homology"/>
<dbReference type="eggNOG" id="KOG0182">
    <property type="taxonomic scope" value="Eukaryota"/>
</dbReference>
<dbReference type="PROSITE" id="PS00388">
    <property type="entry name" value="PROTEASOME_ALPHA_1"/>
    <property type="match status" value="1"/>
</dbReference>
<dbReference type="InterPro" id="IPR029055">
    <property type="entry name" value="Ntn_hydrolases_N"/>
</dbReference>
<evidence type="ECO:0000259" key="4">
    <source>
        <dbReference type="PROSITE" id="PS00388"/>
    </source>
</evidence>
<dbReference type="GO" id="GO:0005737">
    <property type="term" value="C:cytoplasm"/>
    <property type="evidence" value="ECO:0007669"/>
    <property type="project" value="UniProtKB-SubCell"/>
</dbReference>
<keyword evidence="3" id="KW-0539">Nucleus</keyword>
<dbReference type="OMA" id="YGYDMPV"/>
<dbReference type="PANTHER" id="PTHR11599">
    <property type="entry name" value="PROTEASOME SUBUNIT ALPHA/BETA"/>
    <property type="match status" value="1"/>
</dbReference>
<comment type="caution">
    <text evidence="5">The sequence shown here is derived from an EMBL/GenBank/DDBJ whole genome shotgun (WGS) entry which is preliminary data.</text>
</comment>
<gene>
    <name evidence="5" type="ORF">GNI_074980</name>
</gene>
<dbReference type="InterPro" id="IPR023332">
    <property type="entry name" value="Proteasome_alpha-type"/>
</dbReference>
<dbReference type="OrthoDB" id="431557at2759"/>
<dbReference type="EMBL" id="AFNH02000561">
    <property type="protein sequence ID" value="EZG66838.1"/>
    <property type="molecule type" value="Genomic_DNA"/>
</dbReference>
<dbReference type="Gene3D" id="3.60.20.10">
    <property type="entry name" value="Glutamine Phosphoribosylpyrophosphate, subunit 1, domain 1"/>
    <property type="match status" value="1"/>
</dbReference>
<accession>A0A023B6Z2</accession>
<evidence type="ECO:0000256" key="1">
    <source>
        <dbReference type="ARBA" id="ARBA00022942"/>
    </source>
</evidence>
<keyword evidence="3" id="KW-0963">Cytoplasm</keyword>
<comment type="subunit">
    <text evidence="3">The 26S proteasome consists of a 20S proteasome core and two 19S regulatory subunits.</text>
</comment>
<reference evidence="5" key="1">
    <citation type="submission" date="2013-12" db="EMBL/GenBank/DDBJ databases">
        <authorList>
            <person name="Omoto C.K."/>
            <person name="Sibley D."/>
            <person name="Venepally P."/>
            <person name="Hadjithomas M."/>
            <person name="Karamycheva S."/>
            <person name="Brunk B."/>
            <person name="Roos D."/>
            <person name="Caler E."/>
            <person name="Lorenzi H."/>
        </authorList>
    </citation>
    <scope>NUCLEOTIDE SEQUENCE</scope>
</reference>
<dbReference type="RefSeq" id="XP_011130460.1">
    <property type="nucleotide sequence ID" value="XM_011132158.1"/>
</dbReference>
<dbReference type="PROSITE" id="PS51475">
    <property type="entry name" value="PROTEASOME_ALPHA_2"/>
    <property type="match status" value="1"/>
</dbReference>
<comment type="similarity">
    <text evidence="2 3">Belongs to the peptidase T1A family.</text>
</comment>
<evidence type="ECO:0000313" key="6">
    <source>
        <dbReference type="Proteomes" id="UP000019763"/>
    </source>
</evidence>
<dbReference type="GO" id="GO:0005634">
    <property type="term" value="C:nucleus"/>
    <property type="evidence" value="ECO:0007669"/>
    <property type="project" value="UniProtKB-SubCell"/>
</dbReference>
<dbReference type="InterPro" id="IPR050115">
    <property type="entry name" value="Proteasome_alpha"/>
</dbReference>
<dbReference type="VEuPathDB" id="CryptoDB:GNI_074980"/>
<keyword evidence="6" id="KW-1185">Reference proteome</keyword>
<dbReference type="Pfam" id="PF10584">
    <property type="entry name" value="Proteasome_A_N"/>
    <property type="match status" value="1"/>
</dbReference>
<dbReference type="Pfam" id="PF00227">
    <property type="entry name" value="Proteasome"/>
    <property type="match status" value="1"/>
</dbReference>
<name>A0A023B6Z2_GRENI</name>
<dbReference type="GO" id="GO:0016787">
    <property type="term" value="F:hydrolase activity"/>
    <property type="evidence" value="ECO:0007669"/>
    <property type="project" value="UniProtKB-KW"/>
</dbReference>
<feature type="domain" description="Proteasome alpha-type subunits" evidence="4">
    <location>
        <begin position="9"/>
        <end position="31"/>
    </location>
</feature>
<comment type="subcellular location">
    <subcellularLocation>
        <location evidence="3">Cytoplasm</location>
    </subcellularLocation>
    <subcellularLocation>
        <location evidence="3">Nucleus</location>
    </subcellularLocation>
</comment>
<protein>
    <recommendedName>
        <fullName evidence="3">Proteasome subunit alpha type</fullName>
    </recommendedName>
</protein>
<dbReference type="GO" id="GO:0006511">
    <property type="term" value="P:ubiquitin-dependent protein catabolic process"/>
    <property type="evidence" value="ECO:0007669"/>
    <property type="project" value="InterPro"/>
</dbReference>
<dbReference type="AlphaFoldDB" id="A0A023B6Z2"/>
<keyword evidence="5" id="KW-0378">Hydrolase</keyword>
<dbReference type="GeneID" id="22912745"/>
<evidence type="ECO:0000313" key="5">
    <source>
        <dbReference type="EMBL" id="EZG66838.1"/>
    </source>
</evidence>
<dbReference type="GO" id="GO:0019773">
    <property type="term" value="C:proteasome core complex, alpha-subunit complex"/>
    <property type="evidence" value="ECO:0007669"/>
    <property type="project" value="UniProtKB-UniRule"/>
</dbReference>
<evidence type="ECO:0000256" key="2">
    <source>
        <dbReference type="PROSITE-ProRule" id="PRU00808"/>
    </source>
</evidence>
<dbReference type="SUPFAM" id="SSF56235">
    <property type="entry name" value="N-terminal nucleophile aminohydrolases (Ntn hydrolases)"/>
    <property type="match status" value="1"/>
</dbReference>
<keyword evidence="1 2" id="KW-0647">Proteasome</keyword>
<dbReference type="SMART" id="SM00948">
    <property type="entry name" value="Proteasome_A_N"/>
    <property type="match status" value="1"/>
</dbReference>
<evidence type="ECO:0000256" key="3">
    <source>
        <dbReference type="RuleBase" id="RU000551"/>
    </source>
</evidence>
<dbReference type="InterPro" id="IPR001353">
    <property type="entry name" value="Proteasome_sua/b"/>
</dbReference>
<sequence length="253" mass="27937">MSRSSASYYDRQITVFSPEGKLFQVEYAFRAVEAANITVVALRGKEAAVIVGQKKASSQALAQDKLLDASSLSSMYFVTPKVGGAFVGMPADCRSMVYRARQKASNFSFDNGFEIPIHHLAYKIAQINQVFTQHAYMRLHACVGILIGIDEETRAPKIFKFDPAGWFTGNKAAVVGNKEAEATNLLQKLIKDKEPDTLDETVMGALATLQQTLGMDMKAADLEISYVTVDNPNFRLMAEADVDRYLTMVAERD</sequence>